<gene>
    <name evidence="10" type="primary">grpE</name>
    <name evidence="14" type="ORF">IV53_GL000596</name>
</gene>
<comment type="similarity">
    <text evidence="2 10 12">Belongs to the GrpE family.</text>
</comment>
<evidence type="ECO:0000256" key="13">
    <source>
        <dbReference type="SAM" id="MobiDB-lite"/>
    </source>
</evidence>
<evidence type="ECO:0000256" key="8">
    <source>
        <dbReference type="ARBA" id="ARBA00072274"/>
    </source>
</evidence>
<dbReference type="InterPro" id="IPR000740">
    <property type="entry name" value="GrpE"/>
</dbReference>
<dbReference type="SUPFAM" id="SSF51064">
    <property type="entry name" value="Head domain of nucleotide exchange factor GrpE"/>
    <property type="match status" value="1"/>
</dbReference>
<name>A0A0R2KQF8_9LACO</name>
<keyword evidence="6 10" id="KW-0143">Chaperone</keyword>
<proteinExistence type="inferred from homology"/>
<comment type="subunit">
    <text evidence="3 10">Homodimer.</text>
</comment>
<dbReference type="NCBIfam" id="NF010759">
    <property type="entry name" value="PRK14162.1"/>
    <property type="match status" value="1"/>
</dbReference>
<dbReference type="PROSITE" id="PS01071">
    <property type="entry name" value="GRPE"/>
    <property type="match status" value="1"/>
</dbReference>
<keyword evidence="5 10" id="KW-0346">Stress response</keyword>
<dbReference type="PATRIC" id="fig|1122146.4.peg.612"/>
<dbReference type="FunFam" id="2.30.22.10:FF:000001">
    <property type="entry name" value="Protein GrpE"/>
    <property type="match status" value="1"/>
</dbReference>
<dbReference type="GO" id="GO:0000774">
    <property type="term" value="F:adenyl-nucleotide exchange factor activity"/>
    <property type="evidence" value="ECO:0007669"/>
    <property type="project" value="InterPro"/>
</dbReference>
<dbReference type="GO" id="GO:0006457">
    <property type="term" value="P:protein folding"/>
    <property type="evidence" value="ECO:0007669"/>
    <property type="project" value="InterPro"/>
</dbReference>
<dbReference type="InterPro" id="IPR009012">
    <property type="entry name" value="GrpE_head"/>
</dbReference>
<dbReference type="PRINTS" id="PR00773">
    <property type="entry name" value="GRPEPROTEIN"/>
</dbReference>
<dbReference type="HAMAP" id="MF_01151">
    <property type="entry name" value="GrpE"/>
    <property type="match status" value="1"/>
</dbReference>
<dbReference type="SUPFAM" id="SSF58014">
    <property type="entry name" value="Coiled-coil domain of nucleotide exchange factor GrpE"/>
    <property type="match status" value="1"/>
</dbReference>
<accession>A0A0R2KQF8</accession>
<feature type="compositionally biased region" description="Basic and acidic residues" evidence="13">
    <location>
        <begin position="11"/>
        <end position="22"/>
    </location>
</feature>
<dbReference type="GO" id="GO:0051082">
    <property type="term" value="F:unfolded protein binding"/>
    <property type="evidence" value="ECO:0007669"/>
    <property type="project" value="TreeGrafter"/>
</dbReference>
<dbReference type="STRING" id="1122146.IV53_GL000596"/>
<protein>
    <recommendedName>
        <fullName evidence="8 10">Protein GrpE</fullName>
    </recommendedName>
    <alternativeName>
        <fullName evidence="9 10">HSP-70 cofactor</fullName>
    </alternativeName>
</protein>
<evidence type="ECO:0000256" key="6">
    <source>
        <dbReference type="ARBA" id="ARBA00023186"/>
    </source>
</evidence>
<evidence type="ECO:0000256" key="2">
    <source>
        <dbReference type="ARBA" id="ARBA00009054"/>
    </source>
</evidence>
<feature type="region of interest" description="Disordered" evidence="13">
    <location>
        <begin position="1"/>
        <end position="40"/>
    </location>
</feature>
<dbReference type="CDD" id="cd00446">
    <property type="entry name" value="GrpE"/>
    <property type="match status" value="1"/>
</dbReference>
<evidence type="ECO:0000256" key="3">
    <source>
        <dbReference type="ARBA" id="ARBA00011738"/>
    </source>
</evidence>
<feature type="compositionally biased region" description="Basic residues" evidence="13">
    <location>
        <begin position="1"/>
        <end position="10"/>
    </location>
</feature>
<dbReference type="PANTHER" id="PTHR21237">
    <property type="entry name" value="GRPE PROTEIN"/>
    <property type="match status" value="1"/>
</dbReference>
<evidence type="ECO:0000256" key="4">
    <source>
        <dbReference type="ARBA" id="ARBA00022490"/>
    </source>
</evidence>
<dbReference type="GO" id="GO:0042803">
    <property type="term" value="F:protein homodimerization activity"/>
    <property type="evidence" value="ECO:0007669"/>
    <property type="project" value="InterPro"/>
</dbReference>
<dbReference type="Gene3D" id="2.30.22.10">
    <property type="entry name" value="Head domain of nucleotide exchange factor GrpE"/>
    <property type="match status" value="1"/>
</dbReference>
<organism evidence="14 15">
    <name type="scientific">Ligilactobacillus ceti DSM 22408</name>
    <dbReference type="NCBI Taxonomy" id="1122146"/>
    <lineage>
        <taxon>Bacteria</taxon>
        <taxon>Bacillati</taxon>
        <taxon>Bacillota</taxon>
        <taxon>Bacilli</taxon>
        <taxon>Lactobacillales</taxon>
        <taxon>Lactobacillaceae</taxon>
        <taxon>Ligilactobacillus</taxon>
    </lineage>
</organism>
<comment type="subcellular location">
    <subcellularLocation>
        <location evidence="1 10">Cytoplasm</location>
    </subcellularLocation>
</comment>
<dbReference type="NCBIfam" id="NF010738">
    <property type="entry name" value="PRK14140.1"/>
    <property type="match status" value="1"/>
</dbReference>
<comment type="function">
    <text evidence="7 10 11">Participates actively in the response to hyperosmotic and heat shock by preventing the aggregation of stress-denatured proteins, in association with DnaK and GrpE. It is the nucleotide exchange factor for DnaK and may function as a thermosensor. Unfolded proteins bind initially to DnaJ; upon interaction with the DnaJ-bound protein, DnaK hydrolyzes its bound ATP, resulting in the formation of a stable complex. GrpE releases ADP from DnaK; ATP binding to DnaK triggers the release of the substrate protein, thus completing the reaction cycle. Several rounds of ATP-dependent interactions between DnaJ, DnaK and GrpE are required for fully efficient folding.</text>
</comment>
<dbReference type="GO" id="GO:0051087">
    <property type="term" value="F:protein-folding chaperone binding"/>
    <property type="evidence" value="ECO:0007669"/>
    <property type="project" value="InterPro"/>
</dbReference>
<dbReference type="InterPro" id="IPR013805">
    <property type="entry name" value="GrpE_CC"/>
</dbReference>
<feature type="compositionally biased region" description="Acidic residues" evidence="13">
    <location>
        <begin position="23"/>
        <end position="40"/>
    </location>
</feature>
<evidence type="ECO:0000256" key="11">
    <source>
        <dbReference type="RuleBase" id="RU000639"/>
    </source>
</evidence>
<evidence type="ECO:0000256" key="1">
    <source>
        <dbReference type="ARBA" id="ARBA00004496"/>
    </source>
</evidence>
<reference evidence="14 15" key="1">
    <citation type="journal article" date="2015" name="Genome Announc.">
        <title>Expanding the biotechnology potential of lactobacilli through comparative genomics of 213 strains and associated genera.</title>
        <authorList>
            <person name="Sun Z."/>
            <person name="Harris H.M."/>
            <person name="McCann A."/>
            <person name="Guo C."/>
            <person name="Argimon S."/>
            <person name="Zhang W."/>
            <person name="Yang X."/>
            <person name="Jeffery I.B."/>
            <person name="Cooney J.C."/>
            <person name="Kagawa T.F."/>
            <person name="Liu W."/>
            <person name="Song Y."/>
            <person name="Salvetti E."/>
            <person name="Wrobel A."/>
            <person name="Rasinkangas P."/>
            <person name="Parkhill J."/>
            <person name="Rea M.C."/>
            <person name="O'Sullivan O."/>
            <person name="Ritari J."/>
            <person name="Douillard F.P."/>
            <person name="Paul Ross R."/>
            <person name="Yang R."/>
            <person name="Briner A.E."/>
            <person name="Felis G.E."/>
            <person name="de Vos W.M."/>
            <person name="Barrangou R."/>
            <person name="Klaenhammer T.R."/>
            <person name="Caufield P.W."/>
            <person name="Cui Y."/>
            <person name="Zhang H."/>
            <person name="O'Toole P.W."/>
        </authorList>
    </citation>
    <scope>NUCLEOTIDE SEQUENCE [LARGE SCALE GENOMIC DNA]</scope>
    <source>
        <strain evidence="14 15">DSM 22408</strain>
    </source>
</reference>
<dbReference type="PANTHER" id="PTHR21237:SF23">
    <property type="entry name" value="GRPE PROTEIN HOMOLOG, MITOCHONDRIAL"/>
    <property type="match status" value="1"/>
</dbReference>
<dbReference type="Pfam" id="PF01025">
    <property type="entry name" value="GrpE"/>
    <property type="match status" value="1"/>
</dbReference>
<dbReference type="GO" id="GO:0005737">
    <property type="term" value="C:cytoplasm"/>
    <property type="evidence" value="ECO:0007669"/>
    <property type="project" value="UniProtKB-SubCell"/>
</dbReference>
<dbReference type="AlphaFoldDB" id="A0A0R2KQF8"/>
<evidence type="ECO:0000256" key="7">
    <source>
        <dbReference type="ARBA" id="ARBA00053401"/>
    </source>
</evidence>
<keyword evidence="15" id="KW-1185">Reference proteome</keyword>
<dbReference type="eggNOG" id="COG0576">
    <property type="taxonomic scope" value="Bacteria"/>
</dbReference>
<evidence type="ECO:0000313" key="14">
    <source>
        <dbReference type="EMBL" id="KRN88631.1"/>
    </source>
</evidence>
<keyword evidence="4 10" id="KW-0963">Cytoplasm</keyword>
<evidence type="ECO:0000256" key="9">
    <source>
        <dbReference type="ARBA" id="ARBA00076414"/>
    </source>
</evidence>
<evidence type="ECO:0000256" key="12">
    <source>
        <dbReference type="RuleBase" id="RU004478"/>
    </source>
</evidence>
<comment type="caution">
    <text evidence="14">The sequence shown here is derived from an EMBL/GenBank/DDBJ whole genome shotgun (WGS) entry which is preliminary data.</text>
</comment>
<dbReference type="EMBL" id="JQBZ01000025">
    <property type="protein sequence ID" value="KRN88631.1"/>
    <property type="molecule type" value="Genomic_DNA"/>
</dbReference>
<sequence length="199" mass="22342">MNAVNKKRGVKVSEEKDIKQEDLNQETDTMQDEATEEVSEQEEVAIEEVLAKIAALEAENKELEDKYYRSQAEMANMHTRFKKEQAQMLKYAGQDLAKAILPALDNLSRAVAIEASDENTEQLKRGVELVINNLTDALAGFEVVKVASLGEKFDPNVHQAVQTVPLEDGQEAETIVQVFQEGYMFKDRVLRPAMVVVTQ</sequence>
<dbReference type="Proteomes" id="UP000051500">
    <property type="component" value="Unassembled WGS sequence"/>
</dbReference>
<evidence type="ECO:0000256" key="10">
    <source>
        <dbReference type="HAMAP-Rule" id="MF_01151"/>
    </source>
</evidence>
<dbReference type="Gene3D" id="3.90.20.20">
    <property type="match status" value="1"/>
</dbReference>
<evidence type="ECO:0000313" key="15">
    <source>
        <dbReference type="Proteomes" id="UP000051500"/>
    </source>
</evidence>
<evidence type="ECO:0000256" key="5">
    <source>
        <dbReference type="ARBA" id="ARBA00023016"/>
    </source>
</evidence>